<accession>A0A553SQJ4</accession>
<name>A0A553SQJ4_NIACI</name>
<dbReference type="EMBL" id="RIBP01000003">
    <property type="protein sequence ID" value="TRZ39262.1"/>
    <property type="molecule type" value="Genomic_DNA"/>
</dbReference>
<organism evidence="2">
    <name type="scientific">Niallia circulans</name>
    <name type="common">Bacillus circulans</name>
    <dbReference type="NCBI Taxonomy" id="1397"/>
    <lineage>
        <taxon>Bacteria</taxon>
        <taxon>Bacillati</taxon>
        <taxon>Bacillota</taxon>
        <taxon>Bacilli</taxon>
        <taxon>Bacillales</taxon>
        <taxon>Bacillaceae</taxon>
        <taxon>Niallia</taxon>
    </lineage>
</organism>
<dbReference type="RefSeq" id="WP_185762841.1">
    <property type="nucleotide sequence ID" value="NZ_CM017506.1"/>
</dbReference>
<feature type="domain" description="AAA" evidence="1">
    <location>
        <begin position="4"/>
        <end position="190"/>
    </location>
</feature>
<dbReference type="Proteomes" id="UP000319837">
    <property type="component" value="Plasmid unnamed2"/>
</dbReference>
<proteinExistence type="predicted"/>
<dbReference type="Gene3D" id="3.40.50.300">
    <property type="entry name" value="P-loop containing nucleotide triphosphate hydrolases"/>
    <property type="match status" value="1"/>
</dbReference>
<dbReference type="PANTHER" id="PTHR13696:SF99">
    <property type="entry name" value="COBYRINIC ACID AC-DIAMIDE SYNTHASE"/>
    <property type="match status" value="1"/>
</dbReference>
<dbReference type="InterPro" id="IPR050678">
    <property type="entry name" value="DNA_Partitioning_ATPase"/>
</dbReference>
<evidence type="ECO:0000259" key="1">
    <source>
        <dbReference type="Pfam" id="PF13614"/>
    </source>
</evidence>
<dbReference type="PANTHER" id="PTHR13696">
    <property type="entry name" value="P-LOOP CONTAINING NUCLEOSIDE TRIPHOSPHATE HYDROLASE"/>
    <property type="match status" value="1"/>
</dbReference>
<protein>
    <submittedName>
        <fullName evidence="2">ParA family protein</fullName>
    </submittedName>
</protein>
<geneLocation type="plasmid" evidence="2">
    <name>unnamed2</name>
</geneLocation>
<keyword evidence="2" id="KW-0614">Plasmid</keyword>
<dbReference type="InterPro" id="IPR025669">
    <property type="entry name" value="AAA_dom"/>
</dbReference>
<sequence>MRAKTITFANFKGGTGKTTNCTMIGYILAKKGYRVLVLDQDPQANATDLYLKTKARLNPESKVEIDKTLMAAVAEENLQQVITEITDNLYLLPSYADYSTLPLFLEKKHPDSLVDRTKSIAYLLEPLKQEFDFILIDVPPTLSIYTDTALMASDYTVIVLQTQERSLVGAESYIKYLQELIDNYNAQFDILGILPVLLKNNAAVDMNTLENAKEKFGEKNIFKTIVKNMERLKRYDMIGIVDPDKDIKADIHDKRIIELYEEVTEEFLKRIEKETELYV</sequence>
<dbReference type="InterPro" id="IPR027417">
    <property type="entry name" value="P-loop_NTPase"/>
</dbReference>
<dbReference type="AlphaFoldDB" id="A0A553SQJ4"/>
<dbReference type="CDD" id="cd02042">
    <property type="entry name" value="ParAB_family"/>
    <property type="match status" value="1"/>
</dbReference>
<dbReference type="Pfam" id="PF13614">
    <property type="entry name" value="AAA_31"/>
    <property type="match status" value="1"/>
</dbReference>
<comment type="caution">
    <text evidence="2">The sequence shown here is derived from an EMBL/GenBank/DDBJ whole genome shotgun (WGS) entry which is preliminary data.</text>
</comment>
<evidence type="ECO:0000313" key="2">
    <source>
        <dbReference type="EMBL" id="TRZ39262.1"/>
    </source>
</evidence>
<reference evidence="2" key="1">
    <citation type="submission" date="2018-10" db="EMBL/GenBank/DDBJ databases">
        <title>FDA dAtabase for Regulatory Grade micrObial Sequences (FDA-ARGOS): Supporting development and validation of Infectious Disease Dx tests.</title>
        <authorList>
            <person name="Minogue T."/>
            <person name="Wolcott M."/>
            <person name="Wasieloski L."/>
            <person name="Aguilar W."/>
            <person name="Moore D."/>
            <person name="Tallon L.J."/>
            <person name="Sadzewicz L."/>
            <person name="Sengamalay N."/>
            <person name="Ott S."/>
            <person name="Godinez A."/>
            <person name="Nagaraj S."/>
            <person name="Vavikolanu K."/>
            <person name="Vyas G."/>
            <person name="Nadendla S."/>
            <person name="Aluvathingal J."/>
            <person name="Sichtig H."/>
        </authorList>
    </citation>
    <scope>NUCLEOTIDE SEQUENCE</scope>
    <source>
        <strain evidence="2">FDAARGOS_343</strain>
        <plasmid evidence="2">unnamed2</plasmid>
    </source>
</reference>
<gene>
    <name evidence="2" type="ORF">CEQ21_07800</name>
</gene>
<dbReference type="SUPFAM" id="SSF52540">
    <property type="entry name" value="P-loop containing nucleoside triphosphate hydrolases"/>
    <property type="match status" value="1"/>
</dbReference>